<keyword evidence="3" id="KW-1185">Reference proteome</keyword>
<accession>A0A105VRH3</accession>
<feature type="signal peptide" evidence="1">
    <location>
        <begin position="1"/>
        <end position="26"/>
    </location>
</feature>
<dbReference type="EMBL" id="LPEQ01000040">
    <property type="protein sequence ID" value="KVV52633.1"/>
    <property type="molecule type" value="Genomic_DNA"/>
</dbReference>
<gene>
    <name evidence="2" type="ORF">WT27_28860</name>
</gene>
<comment type="caution">
    <text evidence="2">The sequence shown here is derived from an EMBL/GenBank/DDBJ whole genome shotgun (WGS) entry which is preliminary data.</text>
</comment>
<dbReference type="AlphaFoldDB" id="A0A105VRH3"/>
<name>A0A105VRH3_9BURK</name>
<feature type="chain" id="PRO_5007125143" evidence="1">
    <location>
        <begin position="27"/>
        <end position="177"/>
    </location>
</feature>
<dbReference type="Proteomes" id="UP000062317">
    <property type="component" value="Unassembled WGS sequence"/>
</dbReference>
<proteinExistence type="predicted"/>
<evidence type="ECO:0000313" key="3">
    <source>
        <dbReference type="Proteomes" id="UP000062317"/>
    </source>
</evidence>
<reference evidence="2 3" key="1">
    <citation type="submission" date="2015-11" db="EMBL/GenBank/DDBJ databases">
        <title>Expanding the genomic diversity of Burkholderia species for the development of highly accurate diagnostics.</title>
        <authorList>
            <person name="Sahl J."/>
            <person name="Keim P."/>
            <person name="Wagner D."/>
        </authorList>
    </citation>
    <scope>NUCLEOTIDE SEQUENCE [LARGE SCALE GENOMIC DNA]</scope>
    <source>
        <strain evidence="2 3">MSMB1301WGS</strain>
    </source>
</reference>
<protein>
    <submittedName>
        <fullName evidence="2">Uncharacterized protein</fullName>
    </submittedName>
</protein>
<evidence type="ECO:0000313" key="2">
    <source>
        <dbReference type="EMBL" id="KVV52633.1"/>
    </source>
</evidence>
<evidence type="ECO:0000256" key="1">
    <source>
        <dbReference type="SAM" id="SignalP"/>
    </source>
</evidence>
<keyword evidence="1" id="KW-0732">Signal</keyword>
<organism evidence="2 3">
    <name type="scientific">Burkholderia territorii</name>
    <dbReference type="NCBI Taxonomy" id="1503055"/>
    <lineage>
        <taxon>Bacteria</taxon>
        <taxon>Pseudomonadati</taxon>
        <taxon>Pseudomonadota</taxon>
        <taxon>Betaproteobacteria</taxon>
        <taxon>Burkholderiales</taxon>
        <taxon>Burkholderiaceae</taxon>
        <taxon>Burkholderia</taxon>
        <taxon>Burkholderia cepacia complex</taxon>
    </lineage>
</organism>
<sequence>MRIGPRLAIGSAAMLLLALALHTREAADSRPAVQSVMNAAGAVFVAGPSQRPVVRFVDCLPQWCVVDVALAPGLDSSLYLVKLTDQKQFVSMRRVYTYGDATRKARFVGTHPTRLYVLSVTRNGEWVHELLNLGDGSLTRLLALRTLRRHRVIRQEGDQRALDAVLEYLARRAARWV</sequence>